<dbReference type="Pfam" id="PF00144">
    <property type="entry name" value="Beta-lactamase"/>
    <property type="match status" value="1"/>
</dbReference>
<dbReference type="GO" id="GO:0016787">
    <property type="term" value="F:hydrolase activity"/>
    <property type="evidence" value="ECO:0007669"/>
    <property type="project" value="UniProtKB-KW"/>
</dbReference>
<feature type="domain" description="Beta-lactamase-related" evidence="1">
    <location>
        <begin position="1"/>
        <end position="294"/>
    </location>
</feature>
<dbReference type="PROSITE" id="PS50890">
    <property type="entry name" value="PUA"/>
    <property type="match status" value="1"/>
</dbReference>
<sequence length="312" mass="34815">VEKGGIDLLTPLSEILPEYAHMNRWEEDGAVPCERPILIRDLLNMTSGICYPGTEGCAAQMQLLFDEIQGKVETPKAYTTREVVRMAARVPLAFEPGTKWGYGLSADVLGAVIEEVTGMSLREYYQRTIFEPLGMEDTDFYVPQEKRGRLSELYRIGEKGLEVETKRHLGLSYGSRVPAFQSGGAGLFSTLSDYSRFARMLGGRGTFEGRRILSPGTVEFFTRDQMAWGVDTSGFFGQMRGYGYGNLMRVHTQPGNSGVFSSTGEFGWDGWTGPYFSVDLKTGLVLVTMTQVAEFGDYSLIRRLKNIVESRF</sequence>
<name>A0A9D1JJ96_9FIRM</name>
<dbReference type="Proteomes" id="UP000823935">
    <property type="component" value="Unassembled WGS sequence"/>
</dbReference>
<reference evidence="2" key="1">
    <citation type="submission" date="2020-10" db="EMBL/GenBank/DDBJ databases">
        <authorList>
            <person name="Gilroy R."/>
        </authorList>
    </citation>
    <scope>NUCLEOTIDE SEQUENCE</scope>
    <source>
        <strain evidence="2">CHK190-19873</strain>
    </source>
</reference>
<proteinExistence type="predicted"/>
<reference evidence="2" key="2">
    <citation type="journal article" date="2021" name="PeerJ">
        <title>Extensive microbial diversity within the chicken gut microbiome revealed by metagenomics and culture.</title>
        <authorList>
            <person name="Gilroy R."/>
            <person name="Ravi A."/>
            <person name="Getino M."/>
            <person name="Pursley I."/>
            <person name="Horton D.L."/>
            <person name="Alikhan N.F."/>
            <person name="Baker D."/>
            <person name="Gharbi K."/>
            <person name="Hall N."/>
            <person name="Watson M."/>
            <person name="Adriaenssens E.M."/>
            <person name="Foster-Nyarko E."/>
            <person name="Jarju S."/>
            <person name="Secka A."/>
            <person name="Antonio M."/>
            <person name="Oren A."/>
            <person name="Chaudhuri R.R."/>
            <person name="La Ragione R."/>
            <person name="Hildebrand F."/>
            <person name="Pallen M.J."/>
        </authorList>
    </citation>
    <scope>NUCLEOTIDE SEQUENCE</scope>
    <source>
        <strain evidence="2">CHK190-19873</strain>
    </source>
</reference>
<dbReference type="AlphaFoldDB" id="A0A9D1JJ96"/>
<accession>A0A9D1JJ96</accession>
<keyword evidence="2" id="KW-0378">Hydrolase</keyword>
<organism evidence="2 3">
    <name type="scientific">Candidatus Limivivens intestinipullorum</name>
    <dbReference type="NCBI Taxonomy" id="2840858"/>
    <lineage>
        <taxon>Bacteria</taxon>
        <taxon>Bacillati</taxon>
        <taxon>Bacillota</taxon>
        <taxon>Clostridia</taxon>
        <taxon>Lachnospirales</taxon>
        <taxon>Lachnospiraceae</taxon>
        <taxon>Lachnospiraceae incertae sedis</taxon>
        <taxon>Candidatus Limivivens</taxon>
    </lineage>
</organism>
<evidence type="ECO:0000313" key="3">
    <source>
        <dbReference type="Proteomes" id="UP000823935"/>
    </source>
</evidence>
<comment type="caution">
    <text evidence="2">The sequence shown here is derived from an EMBL/GenBank/DDBJ whole genome shotgun (WGS) entry which is preliminary data.</text>
</comment>
<dbReference type="EMBL" id="DVIQ01000006">
    <property type="protein sequence ID" value="HIS30139.1"/>
    <property type="molecule type" value="Genomic_DNA"/>
</dbReference>
<evidence type="ECO:0000313" key="2">
    <source>
        <dbReference type="EMBL" id="HIS30139.1"/>
    </source>
</evidence>
<dbReference type="PANTHER" id="PTHR43283">
    <property type="entry name" value="BETA-LACTAMASE-RELATED"/>
    <property type="match status" value="1"/>
</dbReference>
<dbReference type="Gene3D" id="3.40.710.10">
    <property type="entry name" value="DD-peptidase/beta-lactamase superfamily"/>
    <property type="match status" value="1"/>
</dbReference>
<feature type="non-terminal residue" evidence="2">
    <location>
        <position position="1"/>
    </location>
</feature>
<dbReference type="PANTHER" id="PTHR43283:SF3">
    <property type="entry name" value="BETA-LACTAMASE FAMILY PROTEIN (AFU_ORTHOLOGUE AFUA_5G07500)"/>
    <property type="match status" value="1"/>
</dbReference>
<dbReference type="InterPro" id="IPR050789">
    <property type="entry name" value="Diverse_Enzym_Activities"/>
</dbReference>
<dbReference type="InterPro" id="IPR001466">
    <property type="entry name" value="Beta-lactam-related"/>
</dbReference>
<protein>
    <submittedName>
        <fullName evidence="2">Serine hydrolase</fullName>
    </submittedName>
</protein>
<gene>
    <name evidence="2" type="ORF">IAB44_01090</name>
</gene>
<evidence type="ECO:0000259" key="1">
    <source>
        <dbReference type="Pfam" id="PF00144"/>
    </source>
</evidence>
<dbReference type="InterPro" id="IPR012338">
    <property type="entry name" value="Beta-lactam/transpept-like"/>
</dbReference>
<dbReference type="SUPFAM" id="SSF56601">
    <property type="entry name" value="beta-lactamase/transpeptidase-like"/>
    <property type="match status" value="1"/>
</dbReference>